<keyword evidence="2" id="KW-1185">Reference proteome</keyword>
<dbReference type="InterPro" id="IPR032675">
    <property type="entry name" value="LRR_dom_sf"/>
</dbReference>
<proteinExistence type="predicted"/>
<organism evidence="1 2">
    <name type="scientific">Botryobasidium botryosum (strain FD-172 SS1)</name>
    <dbReference type="NCBI Taxonomy" id="930990"/>
    <lineage>
        <taxon>Eukaryota</taxon>
        <taxon>Fungi</taxon>
        <taxon>Dikarya</taxon>
        <taxon>Basidiomycota</taxon>
        <taxon>Agaricomycotina</taxon>
        <taxon>Agaricomycetes</taxon>
        <taxon>Cantharellales</taxon>
        <taxon>Botryobasidiaceae</taxon>
        <taxon>Botryobasidium</taxon>
    </lineage>
</organism>
<dbReference type="InParanoid" id="A0A067MFJ7"/>
<dbReference type="Gene3D" id="3.80.10.10">
    <property type="entry name" value="Ribonuclease Inhibitor"/>
    <property type="match status" value="2"/>
</dbReference>
<gene>
    <name evidence="1" type="ORF">BOTBODRAFT_190320</name>
</gene>
<dbReference type="OrthoDB" id="2777543at2759"/>
<sequence>MMEARLAVGAEFFEFVNVMQEFLIAHDREKNAGNTFELAVEDPTWTPDPMKCFIRKIPFDTPAVIFNHVVDAYRDMSRRLDTMHTRAPLNIARVCKSWREVALEIPSLWTQIGPSSAPFIHTFLARSKSEILDIFWNPTKLPSPTGASQGPDRAISFFRPLRDHVHRLKRLDIWYTPLSVYERCLDSPAPNLEEIYASDSLNRALLEPSHAPPILFGGHTPRLRKLYLSYVWIPLDSPMLTNLVYLQIEHILYIRSQPIQLIKVLGACPALETVQLTNLRFLAGSFIPTMLVNLFHLKKFILYEMPLNVVRYILASITTLPTTHLVLNLADATLNTTYPSDVDLATRSPSIARIRHFYASSRYDPLERDNIVIKGYDGPEREGSAQLMTLEFQNLQPPAMETVLPSLERLPMPLLESVELVDFSHATFTPAKLASFLANFTTITTLPLRDEATRFAHILIFTAESRLCPALRTLRIWRSDIRAKKLVKLVKSRQASDCHLEAIELRDCKSINRAGVEKLEALSVMVKWFEEEHMDTPLDPSAAVPGSSG</sequence>
<reference evidence="2" key="1">
    <citation type="journal article" date="2014" name="Proc. Natl. Acad. Sci. U.S.A.">
        <title>Extensive sampling of basidiomycete genomes demonstrates inadequacy of the white-rot/brown-rot paradigm for wood decay fungi.</title>
        <authorList>
            <person name="Riley R."/>
            <person name="Salamov A.A."/>
            <person name="Brown D.W."/>
            <person name="Nagy L.G."/>
            <person name="Floudas D."/>
            <person name="Held B.W."/>
            <person name="Levasseur A."/>
            <person name="Lombard V."/>
            <person name="Morin E."/>
            <person name="Otillar R."/>
            <person name="Lindquist E.A."/>
            <person name="Sun H."/>
            <person name="LaButti K.M."/>
            <person name="Schmutz J."/>
            <person name="Jabbour D."/>
            <person name="Luo H."/>
            <person name="Baker S.E."/>
            <person name="Pisabarro A.G."/>
            <person name="Walton J.D."/>
            <person name="Blanchette R.A."/>
            <person name="Henrissat B."/>
            <person name="Martin F."/>
            <person name="Cullen D."/>
            <person name="Hibbett D.S."/>
            <person name="Grigoriev I.V."/>
        </authorList>
    </citation>
    <scope>NUCLEOTIDE SEQUENCE [LARGE SCALE GENOMIC DNA]</scope>
    <source>
        <strain evidence="2">FD-172 SS1</strain>
    </source>
</reference>
<evidence type="ECO:0000313" key="2">
    <source>
        <dbReference type="Proteomes" id="UP000027195"/>
    </source>
</evidence>
<evidence type="ECO:0000313" key="1">
    <source>
        <dbReference type="EMBL" id="KDQ10662.1"/>
    </source>
</evidence>
<dbReference type="Proteomes" id="UP000027195">
    <property type="component" value="Unassembled WGS sequence"/>
</dbReference>
<accession>A0A067MFJ7</accession>
<dbReference type="AlphaFoldDB" id="A0A067MFJ7"/>
<dbReference type="EMBL" id="KL198065">
    <property type="protein sequence ID" value="KDQ10662.1"/>
    <property type="molecule type" value="Genomic_DNA"/>
</dbReference>
<protein>
    <recommendedName>
        <fullName evidence="3">F-box domain-containing protein</fullName>
    </recommendedName>
</protein>
<dbReference type="HOGENOM" id="CLU_024199_1_2_1"/>
<name>A0A067MFJ7_BOTB1</name>
<evidence type="ECO:0008006" key="3">
    <source>
        <dbReference type="Google" id="ProtNLM"/>
    </source>
</evidence>
<dbReference type="SUPFAM" id="SSF52047">
    <property type="entry name" value="RNI-like"/>
    <property type="match status" value="1"/>
</dbReference>